<dbReference type="RefSeq" id="WP_079399007.1">
    <property type="nucleotide sequence ID" value="NZ_CEDY01000034.1"/>
</dbReference>
<dbReference type="Proteomes" id="UP000281324">
    <property type="component" value="Unassembled WGS sequence"/>
</dbReference>
<dbReference type="EMBL" id="FIHD01000021">
    <property type="protein sequence ID" value="CYU97527.1"/>
    <property type="molecule type" value="Genomic_DNA"/>
</dbReference>
<dbReference type="EMBL" id="RRZQ01000007">
    <property type="protein sequence ID" value="RRN50104.1"/>
    <property type="molecule type" value="Genomic_DNA"/>
</dbReference>
<evidence type="ECO:0000313" key="7">
    <source>
        <dbReference type="Proteomes" id="UP000281324"/>
    </source>
</evidence>
<protein>
    <submittedName>
        <fullName evidence="2">Rho termination factor, N-terminal domain</fullName>
    </submittedName>
</protein>
<evidence type="ECO:0000313" key="3">
    <source>
        <dbReference type="EMBL" id="CYU97527.1"/>
    </source>
</evidence>
<evidence type="ECO:0000313" key="4">
    <source>
        <dbReference type="EMBL" id="RRN50104.1"/>
    </source>
</evidence>
<sequence>MGMLLRRHSEDKQNTNLADLTIKELKALAKEKHVEGYSTMTKDELMEVLNAL</sequence>
<dbReference type="Proteomes" id="UP000073494">
    <property type="component" value="Unassembled WGS sequence"/>
</dbReference>
<dbReference type="InterPro" id="IPR011112">
    <property type="entry name" value="Rho-like_N"/>
</dbReference>
<dbReference type="AlphaFoldDB" id="A0A0Z8FXE4"/>
<proteinExistence type="predicted"/>
<dbReference type="EMBL" id="FIHA01000020">
    <property type="protein sequence ID" value="CYU88223.1"/>
    <property type="molecule type" value="Genomic_DNA"/>
</dbReference>
<dbReference type="Proteomes" id="UP000072794">
    <property type="component" value="Unassembled WGS sequence"/>
</dbReference>
<evidence type="ECO:0000259" key="1">
    <source>
        <dbReference type="Pfam" id="PF07498"/>
    </source>
</evidence>
<dbReference type="Pfam" id="PF07498">
    <property type="entry name" value="Rho_N"/>
    <property type="match status" value="1"/>
</dbReference>
<dbReference type="SUPFAM" id="SSF68912">
    <property type="entry name" value="Rho N-terminal domain-like"/>
    <property type="match status" value="1"/>
</dbReference>
<name>A0A0Z8FXE4_STRSU</name>
<dbReference type="GO" id="GO:0006353">
    <property type="term" value="P:DNA-templated transcription termination"/>
    <property type="evidence" value="ECO:0007669"/>
    <property type="project" value="InterPro"/>
</dbReference>
<gene>
    <name evidence="4" type="ORF">EI219_04845</name>
    <name evidence="2" type="ORF">ERS132414_01173</name>
    <name evidence="3" type="ORF">ERS132416_01298</name>
</gene>
<reference evidence="4 7" key="2">
    <citation type="submission" date="2018-11" db="EMBL/GenBank/DDBJ databases">
        <title>Changes in penicillin susceptibility of Streptococcus suis isolates by amino acid alterations in the penicillin-binding protein.</title>
        <authorList>
            <person name="Niemann L."/>
            <person name="Eichhorn I."/>
        </authorList>
    </citation>
    <scope>NUCLEOTIDE SEQUENCE [LARGE SCALE GENOMIC DNA]</scope>
    <source>
        <strain evidence="4 7">IMT40201</strain>
    </source>
</reference>
<reference evidence="5 6" key="1">
    <citation type="submission" date="2016-02" db="EMBL/GenBank/DDBJ databases">
        <authorList>
            <consortium name="Pathogen Informatics"/>
        </authorList>
    </citation>
    <scope>NUCLEOTIDE SEQUENCE [LARGE SCALE GENOMIC DNA]</scope>
    <source>
        <strain evidence="2 5">LSS52</strain>
        <strain evidence="3 6">LSS54</strain>
    </source>
</reference>
<feature type="domain" description="Rho termination factor-like N-terminal" evidence="1">
    <location>
        <begin position="17"/>
        <end position="49"/>
    </location>
</feature>
<evidence type="ECO:0000313" key="5">
    <source>
        <dbReference type="Proteomes" id="UP000072794"/>
    </source>
</evidence>
<evidence type="ECO:0000313" key="6">
    <source>
        <dbReference type="Proteomes" id="UP000073494"/>
    </source>
</evidence>
<evidence type="ECO:0000313" key="2">
    <source>
        <dbReference type="EMBL" id="CYU88223.1"/>
    </source>
</evidence>
<dbReference type="InterPro" id="IPR036269">
    <property type="entry name" value="Rho_N_sf"/>
</dbReference>
<accession>A0A0Z8FXE4</accession>
<organism evidence="2 5">
    <name type="scientific">Streptococcus suis</name>
    <dbReference type="NCBI Taxonomy" id="1307"/>
    <lineage>
        <taxon>Bacteria</taxon>
        <taxon>Bacillati</taxon>
        <taxon>Bacillota</taxon>
        <taxon>Bacilli</taxon>
        <taxon>Lactobacillales</taxon>
        <taxon>Streptococcaceae</taxon>
        <taxon>Streptococcus</taxon>
    </lineage>
</organism>
<dbReference type="Gene3D" id="1.10.720.10">
    <property type="match status" value="1"/>
</dbReference>